<evidence type="ECO:0008006" key="7">
    <source>
        <dbReference type="Google" id="ProtNLM"/>
    </source>
</evidence>
<comment type="caution">
    <text evidence="5">The sequence shown here is derived from an EMBL/GenBank/DDBJ whole genome shotgun (WGS) entry which is preliminary data.</text>
</comment>
<evidence type="ECO:0000256" key="1">
    <source>
        <dbReference type="ARBA" id="ARBA00010996"/>
    </source>
</evidence>
<feature type="binding site" evidence="2">
    <location>
        <position position="55"/>
    </location>
    <ligand>
        <name>Cu cation</name>
        <dbReference type="ChEBI" id="CHEBI:23378"/>
    </ligand>
</feature>
<name>A0A8H4RMM8_9HELO</name>
<dbReference type="PANTHER" id="PTHR12151:SF5">
    <property type="entry name" value="AT19154P"/>
    <property type="match status" value="1"/>
</dbReference>
<evidence type="ECO:0000313" key="5">
    <source>
        <dbReference type="EMBL" id="KAF4632779.1"/>
    </source>
</evidence>
<dbReference type="SUPFAM" id="SSF52833">
    <property type="entry name" value="Thioredoxin-like"/>
    <property type="match status" value="1"/>
</dbReference>
<evidence type="ECO:0000256" key="3">
    <source>
        <dbReference type="PIRSR" id="PIRSR603782-2"/>
    </source>
</evidence>
<feature type="region of interest" description="Disordered" evidence="4">
    <location>
        <begin position="1"/>
        <end position="20"/>
    </location>
</feature>
<dbReference type="GO" id="GO:0005507">
    <property type="term" value="F:copper ion binding"/>
    <property type="evidence" value="ECO:0007669"/>
    <property type="project" value="UniProtKB-ARBA"/>
</dbReference>
<feature type="disulfide bond" description="Redox-active" evidence="3">
    <location>
        <begin position="51"/>
        <end position="55"/>
    </location>
</feature>
<proteinExistence type="inferred from homology"/>
<protein>
    <recommendedName>
        <fullName evidence="7">Thioredoxin domain-containing protein</fullName>
    </recommendedName>
</protein>
<accession>A0A8H4RMM8</accession>
<gene>
    <name evidence="5" type="ORF">G7Y89_g5344</name>
</gene>
<dbReference type="GO" id="GO:0033617">
    <property type="term" value="P:mitochondrial respiratory chain complex IV assembly"/>
    <property type="evidence" value="ECO:0007669"/>
    <property type="project" value="TreeGrafter"/>
</dbReference>
<dbReference type="GO" id="GO:0005739">
    <property type="term" value="C:mitochondrion"/>
    <property type="evidence" value="ECO:0007669"/>
    <property type="project" value="GOC"/>
</dbReference>
<organism evidence="5 6">
    <name type="scientific">Cudoniella acicularis</name>
    <dbReference type="NCBI Taxonomy" id="354080"/>
    <lineage>
        <taxon>Eukaryota</taxon>
        <taxon>Fungi</taxon>
        <taxon>Dikarya</taxon>
        <taxon>Ascomycota</taxon>
        <taxon>Pezizomycotina</taxon>
        <taxon>Leotiomycetes</taxon>
        <taxon>Helotiales</taxon>
        <taxon>Tricladiaceae</taxon>
        <taxon>Cudoniella</taxon>
    </lineage>
</organism>
<dbReference type="AlphaFoldDB" id="A0A8H4RMM8"/>
<dbReference type="CDD" id="cd02968">
    <property type="entry name" value="SCO"/>
    <property type="match status" value="1"/>
</dbReference>
<dbReference type="Gene3D" id="3.40.30.10">
    <property type="entry name" value="Glutaredoxin"/>
    <property type="match status" value="1"/>
</dbReference>
<evidence type="ECO:0000256" key="4">
    <source>
        <dbReference type="SAM" id="MobiDB-lite"/>
    </source>
</evidence>
<dbReference type="GO" id="GO:0045454">
    <property type="term" value="P:cell redox homeostasis"/>
    <property type="evidence" value="ECO:0007669"/>
    <property type="project" value="UniProtKB-ARBA"/>
</dbReference>
<feature type="binding site" evidence="2">
    <location>
        <position position="51"/>
    </location>
    <ligand>
        <name>Cu cation</name>
        <dbReference type="ChEBI" id="CHEBI:23378"/>
    </ligand>
</feature>
<dbReference type="Pfam" id="PF02630">
    <property type="entry name" value="SCO1-SenC"/>
    <property type="match status" value="1"/>
</dbReference>
<keyword evidence="3" id="KW-1015">Disulfide bond</keyword>
<keyword evidence="2" id="KW-0479">Metal-binding</keyword>
<dbReference type="FunFam" id="3.40.30.10:FF:000013">
    <property type="entry name" value="Blast:Protein SCO1 homolog, mitochondrial"/>
    <property type="match status" value="1"/>
</dbReference>
<dbReference type="PANTHER" id="PTHR12151">
    <property type="entry name" value="ELECTRON TRANSPORT PROTIN SCO1/SENC FAMILY MEMBER"/>
    <property type="match status" value="1"/>
</dbReference>
<dbReference type="Proteomes" id="UP000566819">
    <property type="component" value="Unassembled WGS sequence"/>
</dbReference>
<dbReference type="EMBL" id="JAAMPI010000317">
    <property type="protein sequence ID" value="KAF4632779.1"/>
    <property type="molecule type" value="Genomic_DNA"/>
</dbReference>
<reference evidence="5 6" key="1">
    <citation type="submission" date="2020-03" db="EMBL/GenBank/DDBJ databases">
        <title>Draft Genome Sequence of Cudoniella acicularis.</title>
        <authorList>
            <person name="Buettner E."/>
            <person name="Kellner H."/>
        </authorList>
    </citation>
    <scope>NUCLEOTIDE SEQUENCE [LARGE SCALE GENOMIC DNA]</scope>
    <source>
        <strain evidence="5 6">DSM 108380</strain>
    </source>
</reference>
<dbReference type="OrthoDB" id="270009at2759"/>
<dbReference type="InterPro" id="IPR003782">
    <property type="entry name" value="SCO1/SenC"/>
</dbReference>
<comment type="similarity">
    <text evidence="1">Belongs to the SCO1/2 family.</text>
</comment>
<keyword evidence="6" id="KW-1185">Reference proteome</keyword>
<evidence type="ECO:0000313" key="6">
    <source>
        <dbReference type="Proteomes" id="UP000566819"/>
    </source>
</evidence>
<sequence length="302" mass="33996">MERKRVAEATKGVGRPKVGGPFQLIDQTGKPFTDEDMKGKYSLVYFGFSHCPDICPEELDKMAQMINLVSTSPTRTPNTPLLLPIFITCDPARDTPAVLNEYLSEFHSAIIGLTDAPEDIRILVDEIDGIQLLLSSIEQDWSDNTIPTLSLKRETVSQCLNHRRRGVERLRCVVEGIAADFEDLSRMKKKWSAVKMIQPDLILTRVADFMKTKPIEPTPSTCIAVYDANYPLFASKGFIDNHYISQRSQAKNDEFYKIAKILVSNSDIPEDMLQELSLFEAVTIVPLKYVKALILTAQKRLG</sequence>
<keyword evidence="2" id="KW-0186">Copper</keyword>
<dbReference type="InterPro" id="IPR036249">
    <property type="entry name" value="Thioredoxin-like_sf"/>
</dbReference>
<evidence type="ECO:0000256" key="2">
    <source>
        <dbReference type="PIRSR" id="PIRSR603782-1"/>
    </source>
</evidence>